<evidence type="ECO:0000256" key="2">
    <source>
        <dbReference type="SAM" id="Phobius"/>
    </source>
</evidence>
<dbReference type="GO" id="GO:0055085">
    <property type="term" value="P:transmembrane transport"/>
    <property type="evidence" value="ECO:0007669"/>
    <property type="project" value="InterPro"/>
</dbReference>
<feature type="region of interest" description="Disordered" evidence="1">
    <location>
        <begin position="67"/>
        <end position="148"/>
    </location>
</feature>
<dbReference type="SUPFAM" id="SSF74653">
    <property type="entry name" value="TolA/TonB C-terminal domain"/>
    <property type="match status" value="1"/>
</dbReference>
<reference evidence="4 5" key="1">
    <citation type="journal article" date="2014" name="Genome Announc.">
        <title>Draft Genome Sequence of the Iron-Oxidizing, Acidophilic, and Halotolerant 'Thiobacillus prosperus' Type Strain DSM 5130.</title>
        <authorList>
            <person name="Ossandon F.J."/>
            <person name="Cardenas J.P."/>
            <person name="Corbett M."/>
            <person name="Quatrini R."/>
            <person name="Holmes D.S."/>
            <person name="Watkin E."/>
        </authorList>
    </citation>
    <scope>NUCLEOTIDE SEQUENCE [LARGE SCALE GENOMIC DNA]</scope>
    <source>
        <strain evidence="4 5">DSM 5130</strain>
    </source>
</reference>
<dbReference type="GO" id="GO:0098797">
    <property type="term" value="C:plasma membrane protein complex"/>
    <property type="evidence" value="ECO:0007669"/>
    <property type="project" value="TreeGrafter"/>
</dbReference>
<evidence type="ECO:0000256" key="1">
    <source>
        <dbReference type="SAM" id="MobiDB-lite"/>
    </source>
</evidence>
<feature type="domain" description="TonB C-terminal" evidence="3">
    <location>
        <begin position="204"/>
        <end position="270"/>
    </location>
</feature>
<keyword evidence="2" id="KW-1133">Transmembrane helix</keyword>
<sequence length="279" mass="29915">MSAQQTAWGYTPPDDPMRRLFWIVPLALLLVLLAILGVGRWLRVSAPAKPPPPPVDARIYELPASKGSIFSRPSPHRPTAPPAHATPQPAPKPPAHAPKAPSRSAAPRAAQPPSESAGQPEPRVSLPAKPAQGKSSHAPPPSSANKPLDMAKLNASINAAVASTISRSELPQIHDPHTLVARFYLASVLRKLQYVGDMNYPGNLVGDTRVLVVIGRRGQLIGYKLLDSSGNPALDKVAGNIVHMSAPFAPFPEKMGKQTSRVKLVITMRFEGYRNLNAE</sequence>
<keyword evidence="2" id="KW-0472">Membrane</keyword>
<feature type="compositionally biased region" description="Low complexity" evidence="1">
    <location>
        <begin position="97"/>
        <end position="114"/>
    </location>
</feature>
<proteinExistence type="predicted"/>
<dbReference type="AlphaFoldDB" id="A0A1A6C078"/>
<dbReference type="PANTHER" id="PTHR33446">
    <property type="entry name" value="PROTEIN TONB-RELATED"/>
    <property type="match status" value="1"/>
</dbReference>
<dbReference type="InterPro" id="IPR051045">
    <property type="entry name" value="TonB-dependent_transducer"/>
</dbReference>
<dbReference type="RefSeq" id="WP_038091639.1">
    <property type="nucleotide sequence ID" value="NZ_JQSG02000006.1"/>
</dbReference>
<accession>A0A1A6C078</accession>
<evidence type="ECO:0000313" key="5">
    <source>
        <dbReference type="Proteomes" id="UP000029273"/>
    </source>
</evidence>
<dbReference type="STRING" id="160660.BJI67_02570"/>
<keyword evidence="2" id="KW-0812">Transmembrane</keyword>
<comment type="caution">
    <text evidence="4">The sequence shown here is derived from an EMBL/GenBank/DDBJ whole genome shotgun (WGS) entry which is preliminary data.</text>
</comment>
<dbReference type="EMBL" id="JQSG02000006">
    <property type="protein sequence ID" value="OBS07963.1"/>
    <property type="molecule type" value="Genomic_DNA"/>
</dbReference>
<feature type="transmembrane region" description="Helical" evidence="2">
    <location>
        <begin position="20"/>
        <end position="42"/>
    </location>
</feature>
<evidence type="ECO:0000313" key="4">
    <source>
        <dbReference type="EMBL" id="OBS07963.1"/>
    </source>
</evidence>
<dbReference type="Proteomes" id="UP000029273">
    <property type="component" value="Unassembled WGS sequence"/>
</dbReference>
<organism evidence="4 5">
    <name type="scientific">Acidihalobacter prosperus</name>
    <dbReference type="NCBI Taxonomy" id="160660"/>
    <lineage>
        <taxon>Bacteria</taxon>
        <taxon>Pseudomonadati</taxon>
        <taxon>Pseudomonadota</taxon>
        <taxon>Gammaproteobacteria</taxon>
        <taxon>Chromatiales</taxon>
        <taxon>Ectothiorhodospiraceae</taxon>
        <taxon>Acidihalobacter</taxon>
    </lineage>
</organism>
<keyword evidence="5" id="KW-1185">Reference proteome</keyword>
<dbReference type="OrthoDB" id="9803361at2"/>
<dbReference type="Gene3D" id="3.30.1150.10">
    <property type="match status" value="1"/>
</dbReference>
<evidence type="ECO:0000259" key="3">
    <source>
        <dbReference type="Pfam" id="PF03544"/>
    </source>
</evidence>
<gene>
    <name evidence="4" type="ORF">Thpro_022213</name>
</gene>
<dbReference type="PANTHER" id="PTHR33446:SF11">
    <property type="entry name" value="TONB3"/>
    <property type="match status" value="1"/>
</dbReference>
<protein>
    <recommendedName>
        <fullName evidence="3">TonB C-terminal domain-containing protein</fullName>
    </recommendedName>
</protein>
<name>A0A1A6C078_9GAMM</name>
<dbReference type="InterPro" id="IPR037682">
    <property type="entry name" value="TonB_C"/>
</dbReference>
<dbReference type="Pfam" id="PF03544">
    <property type="entry name" value="TonB_C"/>
    <property type="match status" value="1"/>
</dbReference>
<dbReference type="GO" id="GO:0031992">
    <property type="term" value="F:energy transducer activity"/>
    <property type="evidence" value="ECO:0007669"/>
    <property type="project" value="TreeGrafter"/>
</dbReference>